<dbReference type="Proteomes" id="UP000599578">
    <property type="component" value="Unassembled WGS sequence"/>
</dbReference>
<proteinExistence type="predicted"/>
<dbReference type="AlphaFoldDB" id="A0A917Z802"/>
<evidence type="ECO:0000313" key="4">
    <source>
        <dbReference type="Proteomes" id="UP000599578"/>
    </source>
</evidence>
<keyword evidence="2" id="KW-0732">Signal</keyword>
<keyword evidence="4" id="KW-1185">Reference proteome</keyword>
<evidence type="ECO:0000256" key="2">
    <source>
        <dbReference type="SAM" id="SignalP"/>
    </source>
</evidence>
<sequence length="98" mass="9990">MKIGTTIVAAAMLISGGVLAGPPEHAGPPVSSVTIECNWGTLTMESILDLDFDQGGHSSDPSGDGHGPGTADEPRAGLANVLERGNLQATCEFIESML</sequence>
<dbReference type="RefSeq" id="WP_188858253.1">
    <property type="nucleotide sequence ID" value="NZ_BMLT01000002.1"/>
</dbReference>
<gene>
    <name evidence="3" type="ORF">GCM10011348_06380</name>
</gene>
<protein>
    <submittedName>
        <fullName evidence="3">Uncharacterized protein</fullName>
    </submittedName>
</protein>
<evidence type="ECO:0000256" key="1">
    <source>
        <dbReference type="SAM" id="MobiDB-lite"/>
    </source>
</evidence>
<evidence type="ECO:0000313" key="3">
    <source>
        <dbReference type="EMBL" id="GGO77263.1"/>
    </source>
</evidence>
<feature type="region of interest" description="Disordered" evidence="1">
    <location>
        <begin position="51"/>
        <end position="77"/>
    </location>
</feature>
<feature type="chain" id="PRO_5036701222" evidence="2">
    <location>
        <begin position="21"/>
        <end position="98"/>
    </location>
</feature>
<name>A0A917Z802_9GAMM</name>
<accession>A0A917Z802</accession>
<organism evidence="3 4">
    <name type="scientific">Marinobacterium nitratireducens</name>
    <dbReference type="NCBI Taxonomy" id="518897"/>
    <lineage>
        <taxon>Bacteria</taxon>
        <taxon>Pseudomonadati</taxon>
        <taxon>Pseudomonadota</taxon>
        <taxon>Gammaproteobacteria</taxon>
        <taxon>Oceanospirillales</taxon>
        <taxon>Oceanospirillaceae</taxon>
        <taxon>Marinobacterium</taxon>
    </lineage>
</organism>
<dbReference type="EMBL" id="BMLT01000002">
    <property type="protein sequence ID" value="GGO77263.1"/>
    <property type="molecule type" value="Genomic_DNA"/>
</dbReference>
<feature type="signal peptide" evidence="2">
    <location>
        <begin position="1"/>
        <end position="20"/>
    </location>
</feature>
<reference evidence="3 4" key="1">
    <citation type="journal article" date="2014" name="Int. J. Syst. Evol. Microbiol.">
        <title>Complete genome sequence of Corynebacterium casei LMG S-19264T (=DSM 44701T), isolated from a smear-ripened cheese.</title>
        <authorList>
            <consortium name="US DOE Joint Genome Institute (JGI-PGF)"/>
            <person name="Walter F."/>
            <person name="Albersmeier A."/>
            <person name="Kalinowski J."/>
            <person name="Ruckert C."/>
        </authorList>
    </citation>
    <scope>NUCLEOTIDE SEQUENCE [LARGE SCALE GENOMIC DNA]</scope>
    <source>
        <strain evidence="3 4">CGMCC 1.7286</strain>
    </source>
</reference>
<comment type="caution">
    <text evidence="3">The sequence shown here is derived from an EMBL/GenBank/DDBJ whole genome shotgun (WGS) entry which is preliminary data.</text>
</comment>